<organism evidence="3 4">
    <name type="scientific">Dentipellis fragilis</name>
    <dbReference type="NCBI Taxonomy" id="205917"/>
    <lineage>
        <taxon>Eukaryota</taxon>
        <taxon>Fungi</taxon>
        <taxon>Dikarya</taxon>
        <taxon>Basidiomycota</taxon>
        <taxon>Agaricomycotina</taxon>
        <taxon>Agaricomycetes</taxon>
        <taxon>Russulales</taxon>
        <taxon>Hericiaceae</taxon>
        <taxon>Dentipellis</taxon>
    </lineage>
</organism>
<reference evidence="3 4" key="1">
    <citation type="submission" date="2019-02" db="EMBL/GenBank/DDBJ databases">
        <title>Genome sequencing of the rare red list fungi Dentipellis fragilis.</title>
        <authorList>
            <person name="Buettner E."/>
            <person name="Kellner H."/>
        </authorList>
    </citation>
    <scope>NUCLEOTIDE SEQUENCE [LARGE SCALE GENOMIC DNA]</scope>
    <source>
        <strain evidence="3 4">DSM 105465</strain>
    </source>
</reference>
<proteinExistence type="predicted"/>
<dbReference type="Pfam" id="PF08511">
    <property type="entry name" value="COQ9"/>
    <property type="match status" value="1"/>
</dbReference>
<dbReference type="STRING" id="205917.A0A4Y9YHE4"/>
<dbReference type="InterPro" id="IPR013718">
    <property type="entry name" value="COQ9_C"/>
</dbReference>
<accession>A0A4Y9YHE4</accession>
<feature type="region of interest" description="Disordered" evidence="1">
    <location>
        <begin position="457"/>
        <end position="494"/>
    </location>
</feature>
<evidence type="ECO:0000259" key="2">
    <source>
        <dbReference type="Pfam" id="PF08511"/>
    </source>
</evidence>
<dbReference type="OrthoDB" id="619536at2759"/>
<protein>
    <recommendedName>
        <fullName evidence="2">COQ9 C-terminal domain-containing protein</fullName>
    </recommendedName>
</protein>
<evidence type="ECO:0000313" key="3">
    <source>
        <dbReference type="EMBL" id="TFY61133.1"/>
    </source>
</evidence>
<sequence length="494" mass="53430">MTTDIFRHLPAIYVYLKGAVPKTATQKILLALSEKGQITQKTYELSKLKSTPTDAELAVQIDETSIKAEQLRKHLEPLHSRTPLVDAEALAALDREWTKWRAEWSTSAAARPAARERARLHAAVSALFGEGDNAWRTLIQAWLEEGRVRMRTPVPSTKDALRARLHYNEPALAHLPEAFALLASPQYGIPPLDIRPAFWHTAGVADEACYAAKEPTIGLSWYSRRASLAAVLMVYIIEFKSVRGKGGGKGGNEECADADIIEVEVDKPTESELREGRRSRIWNGVPGMHQPYPGGGAPAMVGPDGLEEGEVRQEVLQTAQLAVLALHPLLQACVSHSSGVALPGIPMGAPLPPRLPIPADAIGGQATLASIIARAQMQNMAAGAAGQRRPTDASEPGPSSFGVEWEQAIAPSQENSSTSQDVEEMQASDMPSLSMYGLSDEQAKMLEQAIANAAAAAQLQAEAEAALEEDEEEEYDDEDDEDDDDGDMERVDVP</sequence>
<evidence type="ECO:0000313" key="4">
    <source>
        <dbReference type="Proteomes" id="UP000298327"/>
    </source>
</evidence>
<comment type="caution">
    <text evidence="3">The sequence shown here is derived from an EMBL/GenBank/DDBJ whole genome shotgun (WGS) entry which is preliminary data.</text>
</comment>
<name>A0A4Y9YHE4_9AGAM</name>
<gene>
    <name evidence="3" type="ORF">EVG20_g7167</name>
</gene>
<dbReference type="EMBL" id="SEOQ01000525">
    <property type="protein sequence ID" value="TFY61133.1"/>
    <property type="molecule type" value="Genomic_DNA"/>
</dbReference>
<dbReference type="AlphaFoldDB" id="A0A4Y9YHE4"/>
<feature type="compositionally biased region" description="Acidic residues" evidence="1">
    <location>
        <begin position="465"/>
        <end position="487"/>
    </location>
</feature>
<keyword evidence="4" id="KW-1185">Reference proteome</keyword>
<feature type="region of interest" description="Disordered" evidence="1">
    <location>
        <begin position="382"/>
        <end position="401"/>
    </location>
</feature>
<feature type="domain" description="COQ9 C-terminal" evidence="2">
    <location>
        <begin position="200"/>
        <end position="232"/>
    </location>
</feature>
<dbReference type="Proteomes" id="UP000298327">
    <property type="component" value="Unassembled WGS sequence"/>
</dbReference>
<evidence type="ECO:0000256" key="1">
    <source>
        <dbReference type="SAM" id="MobiDB-lite"/>
    </source>
</evidence>